<gene>
    <name evidence="1" type="ORF">CFBP5877_07700</name>
</gene>
<dbReference type="EMBL" id="CP039897">
    <property type="protein sequence ID" value="QCL78964.1"/>
    <property type="molecule type" value="Genomic_DNA"/>
</dbReference>
<reference evidence="1 2" key="1">
    <citation type="submission" date="2019-04" db="EMBL/GenBank/DDBJ databases">
        <title>Complete genome sequence of Agrobacterium tumefaciens CFBP5877.</title>
        <authorList>
            <person name="Huang Y.-Y."/>
            <person name="Chiang H.-Y."/>
            <person name="Chou L."/>
            <person name="Lai E.-M."/>
            <person name="Kuo C.-H."/>
        </authorList>
    </citation>
    <scope>NUCLEOTIDE SEQUENCE [LARGE SCALE GENOMIC DNA]</scope>
    <source>
        <strain evidence="1 2">CFBP5877</strain>
    </source>
</reference>
<dbReference type="RefSeq" id="WP_080824894.1">
    <property type="nucleotide sequence ID" value="NZ_CP039888.1"/>
</dbReference>
<evidence type="ECO:0000313" key="2">
    <source>
        <dbReference type="Proteomes" id="UP000298579"/>
    </source>
</evidence>
<protein>
    <submittedName>
        <fullName evidence="1">Uncharacterized protein</fullName>
    </submittedName>
</protein>
<proteinExistence type="predicted"/>
<evidence type="ECO:0000313" key="1">
    <source>
        <dbReference type="EMBL" id="QCL78964.1"/>
    </source>
</evidence>
<organism evidence="1 2">
    <name type="scientific">Agrobacterium tumefaciens</name>
    <dbReference type="NCBI Taxonomy" id="358"/>
    <lineage>
        <taxon>Bacteria</taxon>
        <taxon>Pseudomonadati</taxon>
        <taxon>Pseudomonadota</taxon>
        <taxon>Alphaproteobacteria</taxon>
        <taxon>Hyphomicrobiales</taxon>
        <taxon>Rhizobiaceae</taxon>
        <taxon>Rhizobium/Agrobacterium group</taxon>
        <taxon>Agrobacterium</taxon>
        <taxon>Agrobacterium tumefaciens complex</taxon>
    </lineage>
</organism>
<dbReference type="Proteomes" id="UP000298579">
    <property type="component" value="Chromosome circular"/>
</dbReference>
<sequence>MSLHKSEKGEIEKVLVFYDGPQLLLMKNQHGEHLLGYAVEKDGYDYPIFVVQMLERNLSLYLSGKVDLRFVFKKTPPTRLYFADLARGTKDIKLRRAGSSELTDDVFPEAGIFSSTHTHPISNYYSENNEKQRFAIDGVWEARDFSQFHGKMADTYSLLYIAQKLSKEEASSSESEFLRESIADRPWRGGGSYLSFYGGIKDEARSIHPLRVAGIEYHSPGYMDVAGKREVLDEIVEAIEIASHDQQKIRTLYSAIRKVLSHEGLLRVGSEHGFSNAAIEDYVKRQSLDLAEAVALPNGNEILKLCSGNVAVFAKLVLSYYRRIRGLAAFFVQGRASIG</sequence>
<dbReference type="AlphaFoldDB" id="A0AAE6EE96"/>
<accession>A0AAE6EE96</accession>
<name>A0AAE6EE96_AGRTU</name>